<dbReference type="OrthoDB" id="408631at2759"/>
<gene>
    <name evidence="5" type="primary">LOC106156798</name>
</gene>
<keyword evidence="4" id="KW-1185">Reference proteome</keyword>
<accession>A0A1S3HQ64</accession>
<dbReference type="InterPro" id="IPR029058">
    <property type="entry name" value="AB_hydrolase_fold"/>
</dbReference>
<dbReference type="InterPro" id="IPR013094">
    <property type="entry name" value="AB_hydrolase_3"/>
</dbReference>
<evidence type="ECO:0000256" key="1">
    <source>
        <dbReference type="ARBA" id="ARBA00010515"/>
    </source>
</evidence>
<name>A0A1S3HQ64_LINAN</name>
<protein>
    <submittedName>
        <fullName evidence="5">AB hydrolase superfamily protein C1039.03</fullName>
    </submittedName>
</protein>
<dbReference type="PANTHER" id="PTHR48081:SF8">
    <property type="entry name" value="ALPHA_BETA HYDROLASE FOLD-3 DOMAIN-CONTAINING PROTEIN-RELATED"/>
    <property type="match status" value="1"/>
</dbReference>
<feature type="domain" description="Alpha/beta hydrolase fold-3" evidence="3">
    <location>
        <begin position="94"/>
        <end position="296"/>
    </location>
</feature>
<proteinExistence type="inferred from homology"/>
<organism evidence="4 5">
    <name type="scientific">Lingula anatina</name>
    <name type="common">Brachiopod</name>
    <name type="synonym">Lingula unguis</name>
    <dbReference type="NCBI Taxonomy" id="7574"/>
    <lineage>
        <taxon>Eukaryota</taxon>
        <taxon>Metazoa</taxon>
        <taxon>Spiralia</taxon>
        <taxon>Lophotrochozoa</taxon>
        <taxon>Brachiopoda</taxon>
        <taxon>Linguliformea</taxon>
        <taxon>Lingulata</taxon>
        <taxon>Lingulida</taxon>
        <taxon>Linguloidea</taxon>
        <taxon>Lingulidae</taxon>
        <taxon>Lingula</taxon>
    </lineage>
</organism>
<dbReference type="Gene3D" id="3.40.50.1820">
    <property type="entry name" value="alpha/beta hydrolase"/>
    <property type="match status" value="1"/>
</dbReference>
<dbReference type="KEGG" id="lak:106156798"/>
<sequence length="322" mass="35436">MPLPLPDDLASLHPETQALLLAEAKSDQISYEDAATVEEARILVEGDDPLDSDGYVYQFRGERLEYTVPSTQGEADLPVWVYRPVPCPPKPTILVYFHGGGFVIGNRKTHEIGVKILTDLAACIMVSVEYRRAPEHKFPAAFDDAETAVKWVFANKELIGGSKDSKVGVMGDSAGGNLSASLAHDIPGLALQILICPVTDWRGGTESYKKFATGYFMSAKQMEWFANHTFNSVSERSHPLASPLLREKFNHLPPALYIAASHDVLIDEGMAYAKKLKDAGVPVEVLCLQGVTHVFFNLPGIFKENHKLACEKIKQFISTYGQ</sequence>
<dbReference type="InterPro" id="IPR002168">
    <property type="entry name" value="Lipase_GDXG_HIS_AS"/>
</dbReference>
<evidence type="ECO:0000259" key="3">
    <source>
        <dbReference type="Pfam" id="PF07859"/>
    </source>
</evidence>
<keyword evidence="2 5" id="KW-0378">Hydrolase</keyword>
<dbReference type="SUPFAM" id="SSF53474">
    <property type="entry name" value="alpha/beta-Hydrolases"/>
    <property type="match status" value="1"/>
</dbReference>
<dbReference type="AlphaFoldDB" id="A0A1S3HQ64"/>
<dbReference type="GeneID" id="106156798"/>
<dbReference type="STRING" id="7574.A0A1S3HQ64"/>
<dbReference type="InParanoid" id="A0A1S3HQ64"/>
<evidence type="ECO:0000313" key="4">
    <source>
        <dbReference type="Proteomes" id="UP000085678"/>
    </source>
</evidence>
<evidence type="ECO:0000313" key="5">
    <source>
        <dbReference type="RefSeq" id="XP_013387681.1"/>
    </source>
</evidence>
<evidence type="ECO:0000256" key="2">
    <source>
        <dbReference type="ARBA" id="ARBA00022801"/>
    </source>
</evidence>
<dbReference type="PROSITE" id="PS01173">
    <property type="entry name" value="LIPASE_GDXG_HIS"/>
    <property type="match status" value="1"/>
</dbReference>
<dbReference type="Pfam" id="PF07859">
    <property type="entry name" value="Abhydrolase_3"/>
    <property type="match status" value="1"/>
</dbReference>
<dbReference type="RefSeq" id="XP_013387681.1">
    <property type="nucleotide sequence ID" value="XM_013532227.1"/>
</dbReference>
<dbReference type="GO" id="GO:0016787">
    <property type="term" value="F:hydrolase activity"/>
    <property type="evidence" value="ECO:0007669"/>
    <property type="project" value="UniProtKB-KW"/>
</dbReference>
<dbReference type="Proteomes" id="UP000085678">
    <property type="component" value="Unplaced"/>
</dbReference>
<reference evidence="5" key="1">
    <citation type="submission" date="2025-08" db="UniProtKB">
        <authorList>
            <consortium name="RefSeq"/>
        </authorList>
    </citation>
    <scope>IDENTIFICATION</scope>
    <source>
        <tissue evidence="5">Gonads</tissue>
    </source>
</reference>
<comment type="similarity">
    <text evidence="1">Belongs to the 'GDXG' lipolytic enzyme family.</text>
</comment>
<dbReference type="PANTHER" id="PTHR48081">
    <property type="entry name" value="AB HYDROLASE SUPERFAMILY PROTEIN C4A8.06C"/>
    <property type="match status" value="1"/>
</dbReference>
<dbReference type="InterPro" id="IPR050300">
    <property type="entry name" value="GDXG_lipolytic_enzyme"/>
</dbReference>